<dbReference type="Pfam" id="PF11893">
    <property type="entry name" value="DUF3413"/>
    <property type="match status" value="1"/>
</dbReference>
<protein>
    <submittedName>
        <fullName evidence="2">Sulfatase</fullName>
    </submittedName>
</protein>
<organism evidence="2 3">
    <name type="scientific">Kushneria marisflavi</name>
    <dbReference type="NCBI Taxonomy" id="157779"/>
    <lineage>
        <taxon>Bacteria</taxon>
        <taxon>Pseudomonadati</taxon>
        <taxon>Pseudomonadota</taxon>
        <taxon>Gammaproteobacteria</taxon>
        <taxon>Oceanospirillales</taxon>
        <taxon>Halomonadaceae</taxon>
        <taxon>Kushneria</taxon>
    </lineage>
</organism>
<dbReference type="PIRSF" id="PIRSF004950">
    <property type="entry name" value="Mmb_sulf_HI0842"/>
    <property type="match status" value="1"/>
</dbReference>
<evidence type="ECO:0000256" key="1">
    <source>
        <dbReference type="ARBA" id="ARBA00008779"/>
    </source>
</evidence>
<evidence type="ECO:0000313" key="3">
    <source>
        <dbReference type="Proteomes" id="UP000194457"/>
    </source>
</evidence>
<dbReference type="EMBL" id="CP021358">
    <property type="protein sequence ID" value="ART64626.1"/>
    <property type="molecule type" value="Genomic_DNA"/>
</dbReference>
<proteinExistence type="inferred from homology"/>
<reference evidence="2 3" key="1">
    <citation type="submission" date="2017-05" db="EMBL/GenBank/DDBJ databases">
        <authorList>
            <person name="Song R."/>
            <person name="Chenine A.L."/>
            <person name="Ruprecht R.M."/>
        </authorList>
    </citation>
    <scope>NUCLEOTIDE SEQUENCE [LARGE SCALE GENOMIC DNA]</scope>
    <source>
        <strain evidence="2">SW32</strain>
    </source>
</reference>
<dbReference type="PANTHER" id="PTHR42693">
    <property type="entry name" value="ARYLSULFATASE FAMILY MEMBER"/>
    <property type="match status" value="1"/>
</dbReference>
<dbReference type="Gene3D" id="3.40.720.10">
    <property type="entry name" value="Alkaline Phosphatase, subunit A"/>
    <property type="match status" value="1"/>
</dbReference>
<evidence type="ECO:0000313" key="2">
    <source>
        <dbReference type="EMBL" id="ART64626.1"/>
    </source>
</evidence>
<dbReference type="KEGG" id="kma:B9H00_06610"/>
<dbReference type="InterPro" id="IPR012159">
    <property type="entry name" value="YejM-like"/>
</dbReference>
<dbReference type="InterPro" id="IPR024588">
    <property type="entry name" value="YejM_N"/>
</dbReference>
<dbReference type="GO" id="GO:0004065">
    <property type="term" value="F:arylsulfatase activity"/>
    <property type="evidence" value="ECO:0007669"/>
    <property type="project" value="TreeGrafter"/>
</dbReference>
<dbReference type="Proteomes" id="UP000194457">
    <property type="component" value="Chromosome"/>
</dbReference>
<keyword evidence="3" id="KW-1185">Reference proteome</keyword>
<dbReference type="InterPro" id="IPR017850">
    <property type="entry name" value="Alkaline_phosphatase_core_sf"/>
</dbReference>
<dbReference type="InterPro" id="IPR050738">
    <property type="entry name" value="Sulfatase"/>
</dbReference>
<dbReference type="Pfam" id="PF00884">
    <property type="entry name" value="Sulfatase"/>
    <property type="match status" value="1"/>
</dbReference>
<accession>A0A240UU03</accession>
<gene>
    <name evidence="2" type="ORF">B9H00_06610</name>
</gene>
<dbReference type="RefSeq" id="WP_236944375.1">
    <property type="nucleotide sequence ID" value="NZ_CP021358.1"/>
</dbReference>
<sequence>MDVVSSRLRATLALALCQLPLVWLIALRYLPFMDMPHDGWGILYLVLTWVGHFGLLVLLGWGLLLLPALVLPSRWLWPLAALLATLGISALLVDTVVYAQYRFHVNYFMVSLFLNDKNGEIFSFSAETWFVVVGVAVALLLAQGWLARRLIMAGRARRLPVGKVSAVLLLTVVASHLLHIVADARYMRSVTQQTGIYPLLFPATAKDFMADHGWLDPRAARGERADVGAREADELEWPRHPLQCSPQSSPNIMLVMIDSWRSDEYDARTTPNIHSALEEGGRRYTRHYSGGNSTRTGVMSLFYGLTGNYNAYINSTQTPPLLVTELQRQGYALGIFAAASLDSVGFDRTVFSSVSPLRMGTPGDTPHERDERMTDDWLAWMDQHERTEQDRPWFGMLFYDAPHGYSVPKDAEMPFQPSADGMNYLELGPETDPEPLSNLHRNAVHYDDRLIKRVIDDLKSRGEWDNTVLIVTADHGQSFNDFHKNYWGHNSHFAAPQTHVPMILHGPGISPGVEEGMTSHLDVAPMLMRHALGCTNPLSDYAQGDDLLREGLDHPWVVASSYLDYGIIEPDRITVVDGTGQWKILDRQLTPLENADFSPAVFEALQQFRQFYEQ</sequence>
<name>A0A240UU03_9GAMM</name>
<dbReference type="SUPFAM" id="SSF53649">
    <property type="entry name" value="Alkaline phosphatase-like"/>
    <property type="match status" value="1"/>
</dbReference>
<dbReference type="AlphaFoldDB" id="A0A240UU03"/>
<dbReference type="PANTHER" id="PTHR42693:SF33">
    <property type="entry name" value="ARYLSULFATASE"/>
    <property type="match status" value="1"/>
</dbReference>
<comment type="similarity">
    <text evidence="1">Belongs to the sulfatase family.</text>
</comment>
<dbReference type="CDD" id="cd16148">
    <property type="entry name" value="sulfatase_like"/>
    <property type="match status" value="1"/>
</dbReference>
<dbReference type="InterPro" id="IPR000917">
    <property type="entry name" value="Sulfatase_N"/>
</dbReference>